<comment type="caution">
    <text evidence="2">The sequence shown here is derived from an EMBL/GenBank/DDBJ whole genome shotgun (WGS) entry which is preliminary data.</text>
</comment>
<dbReference type="Proteomes" id="UP001152622">
    <property type="component" value="Chromosome 5"/>
</dbReference>
<evidence type="ECO:0000256" key="1">
    <source>
        <dbReference type="SAM" id="MobiDB-lite"/>
    </source>
</evidence>
<evidence type="ECO:0000313" key="2">
    <source>
        <dbReference type="EMBL" id="KAJ8359310.1"/>
    </source>
</evidence>
<proteinExistence type="predicted"/>
<protein>
    <submittedName>
        <fullName evidence="2">Uncharacterized protein</fullName>
    </submittedName>
</protein>
<reference evidence="2" key="1">
    <citation type="journal article" date="2023" name="Science">
        <title>Genome structures resolve the early diversification of teleost fishes.</title>
        <authorList>
            <person name="Parey E."/>
            <person name="Louis A."/>
            <person name="Montfort J."/>
            <person name="Bouchez O."/>
            <person name="Roques C."/>
            <person name="Iampietro C."/>
            <person name="Lluch J."/>
            <person name="Castinel A."/>
            <person name="Donnadieu C."/>
            <person name="Desvignes T."/>
            <person name="Floi Bucao C."/>
            <person name="Jouanno E."/>
            <person name="Wen M."/>
            <person name="Mejri S."/>
            <person name="Dirks R."/>
            <person name="Jansen H."/>
            <person name="Henkel C."/>
            <person name="Chen W.J."/>
            <person name="Zahm M."/>
            <person name="Cabau C."/>
            <person name="Klopp C."/>
            <person name="Thompson A.W."/>
            <person name="Robinson-Rechavi M."/>
            <person name="Braasch I."/>
            <person name="Lecointre G."/>
            <person name="Bobe J."/>
            <person name="Postlethwait J.H."/>
            <person name="Berthelot C."/>
            <person name="Roest Crollius H."/>
            <person name="Guiguen Y."/>
        </authorList>
    </citation>
    <scope>NUCLEOTIDE SEQUENCE</scope>
    <source>
        <strain evidence="2">WJC10195</strain>
    </source>
</reference>
<accession>A0A9Q1IZH9</accession>
<name>A0A9Q1IZH9_SYNKA</name>
<feature type="region of interest" description="Disordered" evidence="1">
    <location>
        <begin position="1"/>
        <end position="31"/>
    </location>
</feature>
<sequence length="68" mass="7822">MKAWGRAGRRLVRGRQRRERQIKKTGTKVPPFRPCPAFSPMAYDPTDEGFATNALIGYDYLFEMEGEV</sequence>
<feature type="compositionally biased region" description="Basic residues" evidence="1">
    <location>
        <begin position="7"/>
        <end position="26"/>
    </location>
</feature>
<keyword evidence="3" id="KW-1185">Reference proteome</keyword>
<evidence type="ECO:0000313" key="3">
    <source>
        <dbReference type="Proteomes" id="UP001152622"/>
    </source>
</evidence>
<dbReference type="AlphaFoldDB" id="A0A9Q1IZH9"/>
<dbReference type="EMBL" id="JAINUF010000005">
    <property type="protein sequence ID" value="KAJ8359310.1"/>
    <property type="molecule type" value="Genomic_DNA"/>
</dbReference>
<gene>
    <name evidence="2" type="ORF">SKAU_G00158350</name>
</gene>
<organism evidence="2 3">
    <name type="scientific">Synaphobranchus kaupii</name>
    <name type="common">Kaup's arrowtooth eel</name>
    <dbReference type="NCBI Taxonomy" id="118154"/>
    <lineage>
        <taxon>Eukaryota</taxon>
        <taxon>Metazoa</taxon>
        <taxon>Chordata</taxon>
        <taxon>Craniata</taxon>
        <taxon>Vertebrata</taxon>
        <taxon>Euteleostomi</taxon>
        <taxon>Actinopterygii</taxon>
        <taxon>Neopterygii</taxon>
        <taxon>Teleostei</taxon>
        <taxon>Anguilliformes</taxon>
        <taxon>Synaphobranchidae</taxon>
        <taxon>Synaphobranchus</taxon>
    </lineage>
</organism>